<evidence type="ECO:0000313" key="4">
    <source>
        <dbReference type="Proteomes" id="UP000272464"/>
    </source>
</evidence>
<dbReference type="PROSITE" id="PS51186">
    <property type="entry name" value="GNAT"/>
    <property type="match status" value="1"/>
</dbReference>
<protein>
    <submittedName>
        <fullName evidence="3">N-acetyltransferase</fullName>
    </submittedName>
</protein>
<dbReference type="Proteomes" id="UP000272464">
    <property type="component" value="Unassembled WGS sequence"/>
</dbReference>
<dbReference type="InterPro" id="IPR016181">
    <property type="entry name" value="Acyl_CoA_acyltransferase"/>
</dbReference>
<organism evidence="3 4">
    <name type="scientific">Paenibacillus zeisoli</name>
    <dbReference type="NCBI Taxonomy" id="2496267"/>
    <lineage>
        <taxon>Bacteria</taxon>
        <taxon>Bacillati</taxon>
        <taxon>Bacillota</taxon>
        <taxon>Bacilli</taxon>
        <taxon>Bacillales</taxon>
        <taxon>Paenibacillaceae</taxon>
        <taxon>Paenibacillus</taxon>
    </lineage>
</organism>
<name>A0A433XNX1_9BACL</name>
<dbReference type="PROSITE" id="PS51729">
    <property type="entry name" value="GNAT_YJDJ"/>
    <property type="match status" value="1"/>
</dbReference>
<dbReference type="GO" id="GO:0016747">
    <property type="term" value="F:acyltransferase activity, transferring groups other than amino-acyl groups"/>
    <property type="evidence" value="ECO:0007669"/>
    <property type="project" value="InterPro"/>
</dbReference>
<sequence>MRETVQEGNAFVIKEGGSVIAEVTFKPAGENTLLIDHTYVAEEMRGQKLAEDLVRRVVEHARETNQKIIPACSYADAQFRRRKEYEDVWMKS</sequence>
<dbReference type="InterPro" id="IPR000182">
    <property type="entry name" value="GNAT_dom"/>
</dbReference>
<proteinExistence type="predicted"/>
<keyword evidence="3" id="KW-0808">Transferase</keyword>
<dbReference type="PANTHER" id="PTHR31435">
    <property type="entry name" value="PROTEIN NATD1"/>
    <property type="match status" value="1"/>
</dbReference>
<dbReference type="SUPFAM" id="SSF55729">
    <property type="entry name" value="Acyl-CoA N-acyltransferases (Nat)"/>
    <property type="match status" value="1"/>
</dbReference>
<feature type="domain" description="N-acetyltransferase" evidence="2">
    <location>
        <begin position="3"/>
        <end position="90"/>
    </location>
</feature>
<dbReference type="CDD" id="cd04301">
    <property type="entry name" value="NAT_SF"/>
    <property type="match status" value="1"/>
</dbReference>
<feature type="domain" description="N-acetyltransferase" evidence="1">
    <location>
        <begin position="1"/>
        <end position="92"/>
    </location>
</feature>
<dbReference type="InterPro" id="IPR045057">
    <property type="entry name" value="Gcn5-rel_NAT"/>
</dbReference>
<evidence type="ECO:0000313" key="3">
    <source>
        <dbReference type="EMBL" id="RUT35658.1"/>
    </source>
</evidence>
<gene>
    <name evidence="3" type="ORF">EJP77_01150</name>
</gene>
<dbReference type="EMBL" id="RZNX01000001">
    <property type="protein sequence ID" value="RUT35658.1"/>
    <property type="molecule type" value="Genomic_DNA"/>
</dbReference>
<dbReference type="OrthoDB" id="9793389at2"/>
<dbReference type="Gene3D" id="3.40.630.30">
    <property type="match status" value="1"/>
</dbReference>
<evidence type="ECO:0000259" key="2">
    <source>
        <dbReference type="PROSITE" id="PS51729"/>
    </source>
</evidence>
<dbReference type="InterPro" id="IPR031165">
    <property type="entry name" value="GNAT_YJDJ"/>
</dbReference>
<keyword evidence="4" id="KW-1185">Reference proteome</keyword>
<dbReference type="RefSeq" id="WP_127197358.1">
    <property type="nucleotide sequence ID" value="NZ_RZNX01000001.1"/>
</dbReference>
<dbReference type="PANTHER" id="PTHR31435:SF10">
    <property type="entry name" value="BSR4717 PROTEIN"/>
    <property type="match status" value="1"/>
</dbReference>
<reference evidence="3 4" key="1">
    <citation type="submission" date="2018-12" db="EMBL/GenBank/DDBJ databases">
        <authorList>
            <person name="Sun L."/>
            <person name="Chen Z."/>
        </authorList>
    </citation>
    <scope>NUCLEOTIDE SEQUENCE [LARGE SCALE GENOMIC DNA]</scope>
    <source>
        <strain evidence="3 4">3-5-3</strain>
    </source>
</reference>
<dbReference type="Pfam" id="PF14542">
    <property type="entry name" value="Acetyltransf_CG"/>
    <property type="match status" value="1"/>
</dbReference>
<evidence type="ECO:0000259" key="1">
    <source>
        <dbReference type="PROSITE" id="PS51186"/>
    </source>
</evidence>
<comment type="caution">
    <text evidence="3">The sequence shown here is derived from an EMBL/GenBank/DDBJ whole genome shotgun (WGS) entry which is preliminary data.</text>
</comment>
<accession>A0A433XNX1</accession>
<dbReference type="AlphaFoldDB" id="A0A433XNX1"/>